<proteinExistence type="predicted"/>
<dbReference type="Proteomes" id="UP000245252">
    <property type="component" value="Unassembled WGS sequence"/>
</dbReference>
<reference evidence="1 2" key="1">
    <citation type="submission" date="2018-05" db="EMBL/GenBank/DDBJ databases">
        <title>The draft genome of strain NS-104.</title>
        <authorList>
            <person name="Hang P."/>
            <person name="Jiang J."/>
        </authorList>
    </citation>
    <scope>NUCLEOTIDE SEQUENCE [LARGE SCALE GENOMIC DNA]</scope>
    <source>
        <strain evidence="1 2">NS-104</strain>
    </source>
</reference>
<accession>A0A2U2DL91</accession>
<organism evidence="1 2">
    <name type="scientific">Metarhizobium album</name>
    <dbReference type="NCBI Taxonomy" id="2182425"/>
    <lineage>
        <taxon>Bacteria</taxon>
        <taxon>Pseudomonadati</taxon>
        <taxon>Pseudomonadota</taxon>
        <taxon>Alphaproteobacteria</taxon>
        <taxon>Hyphomicrobiales</taxon>
        <taxon>Rhizobiaceae</taxon>
        <taxon>Metarhizobium</taxon>
    </lineage>
</organism>
<dbReference type="OrthoDB" id="8379404at2"/>
<evidence type="ECO:0000313" key="1">
    <source>
        <dbReference type="EMBL" id="PWE54031.1"/>
    </source>
</evidence>
<sequence>MQESDDESLGRTAAPAFGEIEEANTLAAVNSRIEFAEKELKTVREYIELSFGGTISVTMHDGSQAPEGAMVHLGSVLENYELLLTVEIARMEAEREDLLAGESDV</sequence>
<dbReference type="EMBL" id="QFBC01000012">
    <property type="protein sequence ID" value="PWE54031.1"/>
    <property type="molecule type" value="Genomic_DNA"/>
</dbReference>
<keyword evidence="2" id="KW-1185">Reference proteome</keyword>
<evidence type="ECO:0000313" key="2">
    <source>
        <dbReference type="Proteomes" id="UP000245252"/>
    </source>
</evidence>
<dbReference type="RefSeq" id="WP_109460438.1">
    <property type="nucleotide sequence ID" value="NZ_QFBC01000012.1"/>
</dbReference>
<gene>
    <name evidence="1" type="ORF">DEM27_22190</name>
</gene>
<name>A0A2U2DL91_9HYPH</name>
<protein>
    <submittedName>
        <fullName evidence="1">Uncharacterized protein</fullName>
    </submittedName>
</protein>
<comment type="caution">
    <text evidence="1">The sequence shown here is derived from an EMBL/GenBank/DDBJ whole genome shotgun (WGS) entry which is preliminary data.</text>
</comment>
<dbReference type="AlphaFoldDB" id="A0A2U2DL91"/>